<sequence length="647" mass="74243">MGYIDKIKEKRRRFIEYNEIPEDVRPDIMDSWVRCKNYGVGENSNKANILSKSEFDAVLEEKKEFIRVCLPVMLNLYEILKDTNYSIILTDENAVILKILGNERIMTANRNLDFLEGRRWKEEDVGTNAIGTCIYLDKPVWTLGAEHYCKEQHKWTCSAAPIHNSRGKIIGCIDLSGSLVTFHSHTLGIVVEASHTIQERFAISEHRKWTEVAFNSIKEGMLVLDNKLKVKYFNEKICSIFGIDKNEMYELNMKILLKDITRDMYELGGSGKIAYREVSLYIKNRRIECNVSVTPVLMGEDYTGFVIVVQEADTMRGVVNKIAGFSSKYDFNSILTRNHKMMNIIEDGKRIAQNECTVLITGESGTGKELFAHSIHNGSRRCRGPFVAINCAALPKDLVESELFGYEKGAFTGASKEGNPGKFELANGGTIFLDEIGELPLEIQSKLLRVLDNHTVARIGGKYERNLNVRIVAATNRDLIKEINARNFRSDLYFRLNVFNLRLIPLRERREDIEMFVDFFLNRLSKKNEIQVKHVDREFIDIIKNYNWPGNVRELENVVQRAYYLSKNGIITASLIPEYIVESVKNDEDYIILEDKSKRGIKTAEQVEKELIVKALQQCNGNVIDASKLIDMGKSTLYRKIKKYNLK</sequence>
<dbReference type="InterPro" id="IPR025943">
    <property type="entry name" value="Sigma_54_int_dom_ATP-bd_2"/>
</dbReference>
<keyword evidence="9" id="KW-1185">Reference proteome</keyword>
<dbReference type="PROSITE" id="PS00676">
    <property type="entry name" value="SIGMA54_INTERACT_2"/>
    <property type="match status" value="1"/>
</dbReference>
<dbReference type="Pfam" id="PF00989">
    <property type="entry name" value="PAS"/>
    <property type="match status" value="1"/>
</dbReference>
<dbReference type="InterPro" id="IPR035965">
    <property type="entry name" value="PAS-like_dom_sf"/>
</dbReference>
<reference evidence="8 9" key="1">
    <citation type="submission" date="2024-08" db="EMBL/GenBank/DDBJ databases">
        <title>Clostridium lapicellarii sp. nov., and Clostridium renhuaiense sp. nov., two species isolated from the mud in a fermentation cellar used for producing sauce-flavour Chinese liquors.</title>
        <authorList>
            <person name="Yang F."/>
            <person name="Wang H."/>
            <person name="Chen L.Q."/>
            <person name="Zhou N."/>
            <person name="Lu J.J."/>
            <person name="Pu X.X."/>
            <person name="Wan B."/>
            <person name="Wang L."/>
            <person name="Liu S.J."/>
        </authorList>
    </citation>
    <scope>NUCLEOTIDE SEQUENCE [LARGE SCALE GENOMIC DNA]</scope>
    <source>
        <strain evidence="8 9">MT-113</strain>
    </source>
</reference>
<dbReference type="InterPro" id="IPR002078">
    <property type="entry name" value="Sigma_54_int"/>
</dbReference>
<gene>
    <name evidence="8" type="ORF">AB8S09_04320</name>
</gene>
<keyword evidence="3" id="KW-0805">Transcription regulation</keyword>
<dbReference type="PANTHER" id="PTHR32071:SF57">
    <property type="entry name" value="C4-DICARBOXYLATE TRANSPORT TRANSCRIPTIONAL REGULATORY PROTEIN DCTD"/>
    <property type="match status" value="1"/>
</dbReference>
<comment type="caution">
    <text evidence="8">The sequence shown here is derived from an EMBL/GenBank/DDBJ whole genome shotgun (WGS) entry which is preliminary data.</text>
</comment>
<dbReference type="CDD" id="cd00009">
    <property type="entry name" value="AAA"/>
    <property type="match status" value="1"/>
</dbReference>
<evidence type="ECO:0000259" key="6">
    <source>
        <dbReference type="PROSITE" id="PS50045"/>
    </source>
</evidence>
<dbReference type="PROSITE" id="PS50112">
    <property type="entry name" value="PAS"/>
    <property type="match status" value="1"/>
</dbReference>
<name>A0ABV4DWJ1_9CLOT</name>
<protein>
    <submittedName>
        <fullName evidence="8">Sigma-54-dependent Fis family transcriptional regulator</fullName>
    </submittedName>
</protein>
<keyword evidence="4" id="KW-0238">DNA-binding</keyword>
<dbReference type="PROSITE" id="PS50045">
    <property type="entry name" value="SIGMA54_INTERACT_4"/>
    <property type="match status" value="1"/>
</dbReference>
<dbReference type="SMART" id="SM00382">
    <property type="entry name" value="AAA"/>
    <property type="match status" value="1"/>
</dbReference>
<dbReference type="SUPFAM" id="SSF46689">
    <property type="entry name" value="Homeodomain-like"/>
    <property type="match status" value="1"/>
</dbReference>
<evidence type="ECO:0000256" key="3">
    <source>
        <dbReference type="ARBA" id="ARBA00023015"/>
    </source>
</evidence>
<dbReference type="CDD" id="cd00130">
    <property type="entry name" value="PAS"/>
    <property type="match status" value="1"/>
</dbReference>
<dbReference type="InterPro" id="IPR002197">
    <property type="entry name" value="HTH_Fis"/>
</dbReference>
<proteinExistence type="predicted"/>
<organism evidence="8 9">
    <name type="scientific">Clostridium lapidicellarium</name>
    <dbReference type="NCBI Taxonomy" id="3240931"/>
    <lineage>
        <taxon>Bacteria</taxon>
        <taxon>Bacillati</taxon>
        <taxon>Bacillota</taxon>
        <taxon>Clostridia</taxon>
        <taxon>Eubacteriales</taxon>
        <taxon>Clostridiaceae</taxon>
        <taxon>Clostridium</taxon>
    </lineage>
</organism>
<dbReference type="Pfam" id="PF01590">
    <property type="entry name" value="GAF"/>
    <property type="match status" value="1"/>
</dbReference>
<dbReference type="Gene3D" id="1.10.8.60">
    <property type="match status" value="1"/>
</dbReference>
<evidence type="ECO:0000256" key="4">
    <source>
        <dbReference type="ARBA" id="ARBA00023125"/>
    </source>
</evidence>
<dbReference type="InterPro" id="IPR003018">
    <property type="entry name" value="GAF"/>
</dbReference>
<dbReference type="RefSeq" id="WP_369868527.1">
    <property type="nucleotide sequence ID" value="NZ_JBGFFE010000003.1"/>
</dbReference>
<evidence type="ECO:0000256" key="2">
    <source>
        <dbReference type="ARBA" id="ARBA00022840"/>
    </source>
</evidence>
<dbReference type="PROSITE" id="PS00675">
    <property type="entry name" value="SIGMA54_INTERACT_1"/>
    <property type="match status" value="1"/>
</dbReference>
<evidence type="ECO:0000313" key="9">
    <source>
        <dbReference type="Proteomes" id="UP001565220"/>
    </source>
</evidence>
<evidence type="ECO:0000256" key="5">
    <source>
        <dbReference type="ARBA" id="ARBA00023163"/>
    </source>
</evidence>
<dbReference type="Pfam" id="PF25601">
    <property type="entry name" value="AAA_lid_14"/>
    <property type="match status" value="1"/>
</dbReference>
<dbReference type="Pfam" id="PF02954">
    <property type="entry name" value="HTH_8"/>
    <property type="match status" value="1"/>
</dbReference>
<dbReference type="Gene3D" id="3.30.450.20">
    <property type="entry name" value="PAS domain"/>
    <property type="match status" value="1"/>
</dbReference>
<dbReference type="PRINTS" id="PR01590">
    <property type="entry name" value="HTHFIS"/>
</dbReference>
<dbReference type="InterPro" id="IPR025662">
    <property type="entry name" value="Sigma_54_int_dom_ATP-bd_1"/>
</dbReference>
<dbReference type="SUPFAM" id="SSF52540">
    <property type="entry name" value="P-loop containing nucleoside triphosphate hydrolases"/>
    <property type="match status" value="1"/>
</dbReference>
<dbReference type="Gene3D" id="3.40.50.300">
    <property type="entry name" value="P-loop containing nucleotide triphosphate hydrolases"/>
    <property type="match status" value="1"/>
</dbReference>
<dbReference type="InterPro" id="IPR025944">
    <property type="entry name" value="Sigma_54_int_dom_CS"/>
</dbReference>
<feature type="domain" description="Sigma-54 factor interaction" evidence="6">
    <location>
        <begin position="334"/>
        <end position="564"/>
    </location>
</feature>
<dbReference type="InterPro" id="IPR027417">
    <property type="entry name" value="P-loop_NTPase"/>
</dbReference>
<dbReference type="InterPro" id="IPR009057">
    <property type="entry name" value="Homeodomain-like_sf"/>
</dbReference>
<dbReference type="InterPro" id="IPR000014">
    <property type="entry name" value="PAS"/>
</dbReference>
<dbReference type="SUPFAM" id="SSF55785">
    <property type="entry name" value="PYP-like sensor domain (PAS domain)"/>
    <property type="match status" value="1"/>
</dbReference>
<dbReference type="PROSITE" id="PS00688">
    <property type="entry name" value="SIGMA54_INTERACT_3"/>
    <property type="match status" value="1"/>
</dbReference>
<keyword evidence="5" id="KW-0804">Transcription</keyword>
<dbReference type="Proteomes" id="UP001565220">
    <property type="component" value="Unassembled WGS sequence"/>
</dbReference>
<dbReference type="InterPro" id="IPR058031">
    <property type="entry name" value="AAA_lid_NorR"/>
</dbReference>
<dbReference type="InterPro" id="IPR029016">
    <property type="entry name" value="GAF-like_dom_sf"/>
</dbReference>
<dbReference type="Gene3D" id="3.30.450.40">
    <property type="match status" value="1"/>
</dbReference>
<dbReference type="EMBL" id="JBGFFE010000003">
    <property type="protein sequence ID" value="MEY8762876.1"/>
    <property type="molecule type" value="Genomic_DNA"/>
</dbReference>
<accession>A0ABV4DWJ1</accession>
<dbReference type="PANTHER" id="PTHR32071">
    <property type="entry name" value="TRANSCRIPTIONAL REGULATORY PROTEIN"/>
    <property type="match status" value="1"/>
</dbReference>
<evidence type="ECO:0000313" key="8">
    <source>
        <dbReference type="EMBL" id="MEY8762876.1"/>
    </source>
</evidence>
<dbReference type="InterPro" id="IPR003593">
    <property type="entry name" value="AAA+_ATPase"/>
</dbReference>
<evidence type="ECO:0000256" key="1">
    <source>
        <dbReference type="ARBA" id="ARBA00022741"/>
    </source>
</evidence>
<dbReference type="Gene3D" id="1.10.10.60">
    <property type="entry name" value="Homeodomain-like"/>
    <property type="match status" value="1"/>
</dbReference>
<keyword evidence="2" id="KW-0067">ATP-binding</keyword>
<evidence type="ECO:0000259" key="7">
    <source>
        <dbReference type="PROSITE" id="PS50112"/>
    </source>
</evidence>
<keyword evidence="1" id="KW-0547">Nucleotide-binding</keyword>
<dbReference type="Pfam" id="PF00158">
    <property type="entry name" value="Sigma54_activat"/>
    <property type="match status" value="1"/>
</dbReference>
<feature type="domain" description="PAS" evidence="7">
    <location>
        <begin position="206"/>
        <end position="248"/>
    </location>
</feature>
<dbReference type="InterPro" id="IPR013767">
    <property type="entry name" value="PAS_fold"/>
</dbReference>